<accession>A0AAW2CG21</accession>
<name>A0AAW2CG21_9ROSI</name>
<keyword evidence="2" id="KW-1185">Reference proteome</keyword>
<dbReference type="AlphaFoldDB" id="A0AAW2CG21"/>
<protein>
    <submittedName>
        <fullName evidence="1">Uncharacterized protein</fullName>
    </submittedName>
</protein>
<proteinExistence type="predicted"/>
<comment type="caution">
    <text evidence="1">The sequence shown here is derived from an EMBL/GenBank/DDBJ whole genome shotgun (WGS) entry which is preliminary data.</text>
</comment>
<sequence>MEFLVDRLSVEELELFWVQAWIIWNQRNCVVHGGILKDPKCLNKRAEEFIQEFLQAQAQLRVSRIEQISSEVWQPPPPDVYKLNFDAAVFSGLGRTGIGVIINS</sequence>
<evidence type="ECO:0000313" key="2">
    <source>
        <dbReference type="Proteomes" id="UP001459277"/>
    </source>
</evidence>
<organism evidence="1 2">
    <name type="scientific">Lithocarpus litseifolius</name>
    <dbReference type="NCBI Taxonomy" id="425828"/>
    <lineage>
        <taxon>Eukaryota</taxon>
        <taxon>Viridiplantae</taxon>
        <taxon>Streptophyta</taxon>
        <taxon>Embryophyta</taxon>
        <taxon>Tracheophyta</taxon>
        <taxon>Spermatophyta</taxon>
        <taxon>Magnoliopsida</taxon>
        <taxon>eudicotyledons</taxon>
        <taxon>Gunneridae</taxon>
        <taxon>Pentapetalae</taxon>
        <taxon>rosids</taxon>
        <taxon>fabids</taxon>
        <taxon>Fagales</taxon>
        <taxon>Fagaceae</taxon>
        <taxon>Lithocarpus</taxon>
    </lineage>
</organism>
<dbReference type="EMBL" id="JAZDWU010000007">
    <property type="protein sequence ID" value="KAK9997130.1"/>
    <property type="molecule type" value="Genomic_DNA"/>
</dbReference>
<dbReference type="Proteomes" id="UP001459277">
    <property type="component" value="Unassembled WGS sequence"/>
</dbReference>
<gene>
    <name evidence="1" type="ORF">SO802_021816</name>
</gene>
<reference evidence="1 2" key="1">
    <citation type="submission" date="2024-01" db="EMBL/GenBank/DDBJ databases">
        <title>A telomere-to-telomere, gap-free genome of sweet tea (Lithocarpus litseifolius).</title>
        <authorList>
            <person name="Zhou J."/>
        </authorList>
    </citation>
    <scope>NUCLEOTIDE SEQUENCE [LARGE SCALE GENOMIC DNA]</scope>
    <source>
        <strain evidence="1">Zhou-2022a</strain>
        <tissue evidence="1">Leaf</tissue>
    </source>
</reference>
<evidence type="ECO:0000313" key="1">
    <source>
        <dbReference type="EMBL" id="KAK9997130.1"/>
    </source>
</evidence>